<dbReference type="PROSITE" id="PS50297">
    <property type="entry name" value="ANK_REP_REGION"/>
    <property type="match status" value="9"/>
</dbReference>
<accession>A0A9W9KJT7</accession>
<dbReference type="Pfam" id="PF12796">
    <property type="entry name" value="Ank_2"/>
    <property type="match status" value="4"/>
</dbReference>
<dbReference type="InterPro" id="IPR002110">
    <property type="entry name" value="Ankyrin_rpt"/>
</dbReference>
<dbReference type="PANTHER" id="PTHR23206">
    <property type="entry name" value="MASK PROTEIN"/>
    <property type="match status" value="1"/>
</dbReference>
<proteinExistence type="predicted"/>
<sequence>MADPPDDVQPGTDHYLYEQKDIEEQRMKEAILGANAAAVEKLLLCDPEALEAVFDYSFEDSDDFAIEGSTPLILAAGLGYYTISRLLLAKGANIYAETTSRGTNAFMLACIQGHMEIAKLIFDIAGPCLLELLDKLKRTPLMVASVEGAFEACQFLLEKGADIDKRDPKGLTVLHFATRGGKVDIVKLFLETKSDLLDLQTENLETALLQAAECGQSDVFHYLVGRKADITMRASGQNTVLHIAVKGAGSLDIVESLLQNDVLERELVAKGLQEKGTSVLELPNASRSTPILIAADGGNSDAFHYLLSKGADIAALSSYGHTILHLAAREGKLDVVETILRKRSDFLDVRNEFEETPLFLAADNGNYDVFRCLLEANADMTAIDIFENNILHTAAGGGNLDIVRVILEQKSEFLELLNDDGNTPLLVAVNSNELEVADFLLSQGAHIDLKGENGEKLFRAAAGYGHLGIVQKLLNDRHELLELPSENDETPLLIAAKQRRLEVVKLLCRHRADVNTQDAWGETPLSRAIQFGAIPVVKYLLSNGADPNIIDYHGNNSLHTACCYGSTYMTNILFDFLANQTQEDGLRTAITARDDDGDAPLYDAAEKERNDPSIVFLLLESDVYFPRNPAQQRGCLASSREKEILSPWLRRLINERASILSQGRMRAIIYWALLNGDVDLVTLANKTAGPIKLDRKGATWMHVVALIGNTKMLSNIGSWKSRILEEMGTNDKVTPMIIAVKEGNTKMVREFLNHLDHTDCLEVLVQVPNQEEGLIWHAAVNRRIQSEDLLWDRLFKIAKEQEDAFQFTHPHSQNAEFIMGLAAWRYTTGEGKHINRLMHHIEERLQLPARETKRSPLQFIVDYKFPVALWWLLSSGLYFGESHLIKGKASMFKWTRPGPPEEKKARDLIRGLLNNSPPERPRLKFETPSLEFQFQKSDHDWQWATVLDLTIREHKVTVQFTQSSMSQIVYGKGPDDIMRENKNYNLQEIQNILFDKKPVSRREKAKAKRRPEDNSAPNDLNKGGDRRDDREPGRGPQRKIRWIHVPANNVRGLEHFFFELYC</sequence>
<feature type="repeat" description="ANK" evidence="3">
    <location>
        <begin position="136"/>
        <end position="168"/>
    </location>
</feature>
<feature type="repeat" description="ANK" evidence="3">
    <location>
        <begin position="67"/>
        <end position="99"/>
    </location>
</feature>
<dbReference type="PANTHER" id="PTHR23206:SF8">
    <property type="entry name" value="ANKYRIN REPEAT AND KH DOMAIN-CONTAINING 1"/>
    <property type="match status" value="1"/>
</dbReference>
<dbReference type="InterPro" id="IPR036770">
    <property type="entry name" value="Ankyrin_rpt-contain_sf"/>
</dbReference>
<feature type="repeat" description="ANK" evidence="3">
    <location>
        <begin position="353"/>
        <end position="385"/>
    </location>
</feature>
<keyword evidence="2 3" id="KW-0040">ANK repeat</keyword>
<feature type="repeat" description="ANK" evidence="3">
    <location>
        <begin position="286"/>
        <end position="318"/>
    </location>
</feature>
<protein>
    <submittedName>
        <fullName evidence="5">Mg2+ transporter protein CorA-like/Zinc transport protein ZntB</fullName>
    </submittedName>
</protein>
<comment type="caution">
    <text evidence="5">The sequence shown here is derived from an EMBL/GenBank/DDBJ whole genome shotgun (WGS) entry which is preliminary data.</text>
</comment>
<feature type="repeat" description="ANK" evidence="3">
    <location>
        <begin position="520"/>
        <end position="552"/>
    </location>
</feature>
<evidence type="ECO:0000313" key="6">
    <source>
        <dbReference type="Proteomes" id="UP001149165"/>
    </source>
</evidence>
<reference evidence="5" key="1">
    <citation type="submission" date="2022-11" db="EMBL/GenBank/DDBJ databases">
        <authorList>
            <person name="Petersen C."/>
        </authorList>
    </citation>
    <scope>NUCLEOTIDE SEQUENCE</scope>
    <source>
        <strain evidence="5">IBT 30069</strain>
    </source>
</reference>
<dbReference type="InterPro" id="IPR051631">
    <property type="entry name" value="Ankyrin-KH/SAM_domain"/>
</dbReference>
<feature type="repeat" description="ANK" evidence="3">
    <location>
        <begin position="487"/>
        <end position="519"/>
    </location>
</feature>
<dbReference type="AlphaFoldDB" id="A0A9W9KJT7"/>
<dbReference type="Proteomes" id="UP001149165">
    <property type="component" value="Unassembled WGS sequence"/>
</dbReference>
<dbReference type="PROSITE" id="PS50088">
    <property type="entry name" value="ANK_REPEAT"/>
    <property type="match status" value="9"/>
</dbReference>
<dbReference type="OrthoDB" id="341259at2759"/>
<evidence type="ECO:0000313" key="5">
    <source>
        <dbReference type="EMBL" id="KAJ5108028.1"/>
    </source>
</evidence>
<feature type="repeat" description="ANK" evidence="3">
    <location>
        <begin position="319"/>
        <end position="345"/>
    </location>
</feature>
<feature type="repeat" description="ANK" evidence="3">
    <location>
        <begin position="169"/>
        <end position="196"/>
    </location>
</feature>
<keyword evidence="6" id="KW-1185">Reference proteome</keyword>
<dbReference type="PRINTS" id="PR01415">
    <property type="entry name" value="ANKYRIN"/>
</dbReference>
<feature type="repeat" description="ANK" evidence="3">
    <location>
        <begin position="420"/>
        <end position="452"/>
    </location>
</feature>
<keyword evidence="1" id="KW-0677">Repeat</keyword>
<dbReference type="EMBL" id="JAPQKH010000003">
    <property type="protein sequence ID" value="KAJ5108028.1"/>
    <property type="molecule type" value="Genomic_DNA"/>
</dbReference>
<organism evidence="5 6">
    <name type="scientific">Penicillium angulare</name>
    <dbReference type="NCBI Taxonomy" id="116970"/>
    <lineage>
        <taxon>Eukaryota</taxon>
        <taxon>Fungi</taxon>
        <taxon>Dikarya</taxon>
        <taxon>Ascomycota</taxon>
        <taxon>Pezizomycotina</taxon>
        <taxon>Eurotiomycetes</taxon>
        <taxon>Eurotiomycetidae</taxon>
        <taxon>Eurotiales</taxon>
        <taxon>Aspergillaceae</taxon>
        <taxon>Penicillium</taxon>
    </lineage>
</organism>
<gene>
    <name evidence="5" type="ORF">N7456_004703</name>
</gene>
<reference evidence="5" key="2">
    <citation type="journal article" date="2023" name="IMA Fungus">
        <title>Comparative genomic study of the Penicillium genus elucidates a diverse pangenome and 15 lateral gene transfer events.</title>
        <authorList>
            <person name="Petersen C."/>
            <person name="Sorensen T."/>
            <person name="Nielsen M.R."/>
            <person name="Sondergaard T.E."/>
            <person name="Sorensen J.L."/>
            <person name="Fitzpatrick D.A."/>
            <person name="Frisvad J.C."/>
            <person name="Nielsen K.L."/>
        </authorList>
    </citation>
    <scope>NUCLEOTIDE SEQUENCE</scope>
    <source>
        <strain evidence="5">IBT 30069</strain>
    </source>
</reference>
<feature type="region of interest" description="Disordered" evidence="4">
    <location>
        <begin position="997"/>
        <end position="1040"/>
    </location>
</feature>
<name>A0A9W9KJT7_9EURO</name>
<evidence type="ECO:0000256" key="3">
    <source>
        <dbReference type="PROSITE-ProRule" id="PRU00023"/>
    </source>
</evidence>
<dbReference type="SMART" id="SM00248">
    <property type="entry name" value="ANK"/>
    <property type="match status" value="17"/>
</dbReference>
<evidence type="ECO:0000256" key="1">
    <source>
        <dbReference type="ARBA" id="ARBA00022737"/>
    </source>
</evidence>
<feature type="compositionally biased region" description="Basic and acidic residues" evidence="4">
    <location>
        <begin position="1022"/>
        <end position="1033"/>
    </location>
</feature>
<dbReference type="Gene3D" id="1.25.40.20">
    <property type="entry name" value="Ankyrin repeat-containing domain"/>
    <property type="match status" value="5"/>
</dbReference>
<dbReference type="SUPFAM" id="SSF48403">
    <property type="entry name" value="Ankyrin repeat"/>
    <property type="match status" value="3"/>
</dbReference>
<evidence type="ECO:0000256" key="4">
    <source>
        <dbReference type="SAM" id="MobiDB-lite"/>
    </source>
</evidence>
<evidence type="ECO:0000256" key="2">
    <source>
        <dbReference type="ARBA" id="ARBA00023043"/>
    </source>
</evidence>
<dbReference type="Pfam" id="PF00023">
    <property type="entry name" value="Ank"/>
    <property type="match status" value="1"/>
</dbReference>